<evidence type="ECO:0000313" key="4">
    <source>
        <dbReference type="EMBL" id="PSO03636.1"/>
    </source>
</evidence>
<keyword evidence="2" id="KW-0963">Cytoplasm</keyword>
<evidence type="ECO:0000259" key="3">
    <source>
        <dbReference type="SMART" id="SM00316"/>
    </source>
</evidence>
<keyword evidence="2" id="KW-0479">Metal-binding</keyword>
<keyword evidence="2" id="KW-0862">Zinc</keyword>
<accession>A0A2R6BYM2</accession>
<dbReference type="Gene3D" id="2.40.50.100">
    <property type="match status" value="1"/>
</dbReference>
<evidence type="ECO:0000313" key="5">
    <source>
        <dbReference type="Proteomes" id="UP000240925"/>
    </source>
</evidence>
<dbReference type="SMART" id="SM00316">
    <property type="entry name" value="S1"/>
    <property type="match status" value="1"/>
</dbReference>
<dbReference type="GO" id="GO:0006396">
    <property type="term" value="P:RNA processing"/>
    <property type="evidence" value="ECO:0007669"/>
    <property type="project" value="InterPro"/>
</dbReference>
<comment type="similarity">
    <text evidence="2">Belongs to the CSL4 family.</text>
</comment>
<feature type="binding site" evidence="2">
    <location>
        <position position="171"/>
    </location>
    <ligand>
        <name>Zn(2+)</name>
        <dbReference type="ChEBI" id="CHEBI:29105"/>
    </ligand>
</feature>
<dbReference type="GO" id="GO:0008270">
    <property type="term" value="F:zinc ion binding"/>
    <property type="evidence" value="ECO:0007669"/>
    <property type="project" value="UniProtKB-UniRule"/>
</dbReference>
<proteinExistence type="inferred from homology"/>
<reference evidence="4 5" key="1">
    <citation type="submission" date="2017-04" db="EMBL/GenBank/DDBJ databases">
        <title>Novel microbial lineages endemic to geothermal iron-oxide mats fill important gaps in the evolutionary history of Archaea.</title>
        <authorList>
            <person name="Jay Z.J."/>
            <person name="Beam J.P."/>
            <person name="Dlakic M."/>
            <person name="Rusch D.B."/>
            <person name="Kozubal M.A."/>
            <person name="Inskeep W.P."/>
        </authorList>
    </citation>
    <scope>NUCLEOTIDE SEQUENCE [LARGE SCALE GENOMIC DNA]</scope>
    <source>
        <strain evidence="4">ECH_B_SAG-E12</strain>
    </source>
</reference>
<comment type="caution">
    <text evidence="4">The sequence shown here is derived from an EMBL/GenBank/DDBJ whole genome shotgun (WGS) entry which is preliminary data.</text>
</comment>
<organism evidence="4 5">
    <name type="scientific">Candidatus Marsarchaeota G2 archaeon ECH_B_SAG-E12</name>
    <dbReference type="NCBI Taxonomy" id="1978164"/>
    <lineage>
        <taxon>Archaea</taxon>
        <taxon>Candidatus Marsarchaeota</taxon>
        <taxon>Candidatus Marsarchaeota group 2</taxon>
    </lineage>
</organism>
<dbReference type="SUPFAM" id="SSF50249">
    <property type="entry name" value="Nucleic acid-binding proteins"/>
    <property type="match status" value="1"/>
</dbReference>
<dbReference type="SUPFAM" id="SSF110324">
    <property type="entry name" value="Ribosomal L27 protein-like"/>
    <property type="match status" value="1"/>
</dbReference>
<name>A0A2R6BYM2_9ARCH</name>
<dbReference type="InterPro" id="IPR025721">
    <property type="entry name" value="Exosome_cplx_N_dom"/>
</dbReference>
<dbReference type="Gene3D" id="2.40.50.140">
    <property type="entry name" value="Nucleic acid-binding proteins"/>
    <property type="match status" value="1"/>
</dbReference>
<comment type="subunit">
    <text evidence="2">Component of the archaeal exosome complex. Forms a trimer of Rrp4 and/or Csl4 subunits. The trimer associates with an hexameric ring-like arrangement composed of 3 Rrp41-Rrp42 heterodimers. Interacts with DnaG.</text>
</comment>
<protein>
    <recommendedName>
        <fullName evidence="2">Exosome complex component Csl4</fullName>
    </recommendedName>
</protein>
<keyword evidence="1 2" id="KW-0271">Exosome</keyword>
<evidence type="ECO:0000256" key="2">
    <source>
        <dbReference type="HAMAP-Rule" id="MF_00975"/>
    </source>
</evidence>
<dbReference type="GO" id="GO:0003676">
    <property type="term" value="F:nucleic acid binding"/>
    <property type="evidence" value="ECO:0007669"/>
    <property type="project" value="InterPro"/>
</dbReference>
<dbReference type="HAMAP" id="MF_00975">
    <property type="entry name" value="Exosome_Csl4"/>
    <property type="match status" value="1"/>
</dbReference>
<dbReference type="InterPro" id="IPR030850">
    <property type="entry name" value="Exosome_Csl4_arc"/>
</dbReference>
<gene>
    <name evidence="2" type="primary">csl4</name>
    <name evidence="4" type="ORF">B9Q10_00315</name>
</gene>
<dbReference type="EMBL" id="NEXL01000009">
    <property type="protein sequence ID" value="PSO03636.1"/>
    <property type="molecule type" value="Genomic_DNA"/>
</dbReference>
<dbReference type="GO" id="GO:0000178">
    <property type="term" value="C:exosome (RNase complex)"/>
    <property type="evidence" value="ECO:0007669"/>
    <property type="project" value="UniProtKB-KW"/>
</dbReference>
<feature type="binding site" evidence="2">
    <location>
        <position position="155"/>
    </location>
    <ligand>
        <name>Zn(2+)</name>
        <dbReference type="ChEBI" id="CHEBI:29105"/>
    </ligand>
</feature>
<feature type="binding site" evidence="2">
    <location>
        <position position="168"/>
    </location>
    <ligand>
        <name>Zn(2+)</name>
        <dbReference type="ChEBI" id="CHEBI:29105"/>
    </ligand>
</feature>
<comment type="function">
    <text evidence="2">Non-catalytic component of the exosome, which is a complex involved in RNA degradation. Increases the RNA binding and the efficiency of RNA degradation. Helpful for the interaction of the exosome with A-poor RNAs.</text>
</comment>
<sequence length="203" mass="22631">MTEEIVIPGEAVGVVEEYISQDNIYEDDGVLRSLVTGKVVKNKITHTIKVEKLTEKPKLPKKGDTVFAVVIEVKPKIATLEIYSLNGYSLYQEFKPPFIGLLPVSLVSTQRVENLEKLLVPSDLVLAKVVSQKPPFILSTDKDELGVIMASCVECGHTLYLVGQKLVCPNCKTLNVRKLSSNYIFKQNIKIRPQKEMKLDGNS</sequence>
<dbReference type="InterPro" id="IPR039771">
    <property type="entry name" value="Csl4"/>
</dbReference>
<feature type="domain" description="S1 motif" evidence="3">
    <location>
        <begin position="61"/>
        <end position="141"/>
    </location>
</feature>
<dbReference type="InterPro" id="IPR012340">
    <property type="entry name" value="NA-bd_OB-fold"/>
</dbReference>
<dbReference type="NCBIfam" id="NF034126">
    <property type="entry name" value="PRK09521.1"/>
    <property type="match status" value="1"/>
</dbReference>
<dbReference type="Pfam" id="PF14382">
    <property type="entry name" value="ECR1_N"/>
    <property type="match status" value="1"/>
</dbReference>
<dbReference type="InterPro" id="IPR003029">
    <property type="entry name" value="S1_domain"/>
</dbReference>
<dbReference type="PANTHER" id="PTHR12686:SF8">
    <property type="entry name" value="EXOSOME COMPLEX COMPONENT CSL4"/>
    <property type="match status" value="1"/>
</dbReference>
<dbReference type="GO" id="GO:0005737">
    <property type="term" value="C:cytoplasm"/>
    <property type="evidence" value="ECO:0007669"/>
    <property type="project" value="UniProtKB-SubCell"/>
</dbReference>
<feature type="binding site" evidence="2">
    <location>
        <position position="152"/>
    </location>
    <ligand>
        <name>Zn(2+)</name>
        <dbReference type="ChEBI" id="CHEBI:29105"/>
    </ligand>
</feature>
<dbReference type="GO" id="GO:0006401">
    <property type="term" value="P:RNA catabolic process"/>
    <property type="evidence" value="ECO:0007669"/>
    <property type="project" value="UniProtKB-UniRule"/>
</dbReference>
<dbReference type="PANTHER" id="PTHR12686">
    <property type="entry name" value="3'-5' EXORIBONUCLEASE CSL4-RELATED"/>
    <property type="match status" value="1"/>
</dbReference>
<dbReference type="AlphaFoldDB" id="A0A2R6BYM2"/>
<evidence type="ECO:0000256" key="1">
    <source>
        <dbReference type="ARBA" id="ARBA00022835"/>
    </source>
</evidence>
<dbReference type="Proteomes" id="UP000240925">
    <property type="component" value="Unassembled WGS sequence"/>
</dbReference>
<comment type="subcellular location">
    <subcellularLocation>
        <location evidence="2">Cytoplasm</location>
    </subcellularLocation>
</comment>
<dbReference type="Gene3D" id="2.20.70.10">
    <property type="match status" value="1"/>
</dbReference>